<dbReference type="GO" id="GO:0080153">
    <property type="term" value="P:negative regulation of reductive pentose-phosphate cycle"/>
    <property type="evidence" value="ECO:0007669"/>
    <property type="project" value="TreeGrafter"/>
</dbReference>
<proteinExistence type="predicted"/>
<feature type="disulfide bond" evidence="1">
    <location>
        <begin position="59"/>
        <end position="67"/>
    </location>
</feature>
<gene>
    <name evidence="3" type="ORF">BQ4739_LOCUS14425</name>
    <name evidence="4" type="ORF">BQ4739_LOCUS16419</name>
</gene>
<keyword evidence="1" id="KW-1015">Disulfide bond</keyword>
<dbReference type="STRING" id="3088.A0A383WEL9"/>
<evidence type="ECO:0000256" key="1">
    <source>
        <dbReference type="PIRSR" id="PIRSR639314-50"/>
    </source>
</evidence>
<dbReference type="EMBL" id="FNXT01001248">
    <property type="protein sequence ID" value="SZX76055.1"/>
    <property type="molecule type" value="Genomic_DNA"/>
</dbReference>
<dbReference type="Pfam" id="PF02672">
    <property type="entry name" value="CP12"/>
    <property type="match status" value="1"/>
</dbReference>
<reference evidence="4 5" key="1">
    <citation type="submission" date="2016-10" db="EMBL/GenBank/DDBJ databases">
        <authorList>
            <person name="Cai Z."/>
        </authorList>
    </citation>
    <scope>NUCLEOTIDE SEQUENCE [LARGE SCALE GENOMIC DNA]</scope>
</reference>
<evidence type="ECO:0000313" key="4">
    <source>
        <dbReference type="EMBL" id="SZX76055.1"/>
    </source>
</evidence>
<accession>A0A383WEL9</accession>
<dbReference type="PANTHER" id="PTHR33921">
    <property type="entry name" value="CALVIN CYCLE PROTEIN CP12-2, CHLOROPLASTIC"/>
    <property type="match status" value="1"/>
</dbReference>
<sequence>MQLCLSRKAVCVSRPTAGRVQPTPARFIAMRSSGHPSMKDVEEIEKKVEQAIKDADTTCKESDAAHCAAAWDNVEELSAAAAHKKVAVQNDPISTDPLEQFCDDNPDADECRVYED</sequence>
<protein>
    <recommendedName>
        <fullName evidence="2">CP12 domain-containing protein</fullName>
    </recommendedName>
</protein>
<dbReference type="InterPro" id="IPR003823">
    <property type="entry name" value="CP12_dom"/>
</dbReference>
<dbReference type="OrthoDB" id="4362at2759"/>
<keyword evidence="5" id="KW-1185">Reference proteome</keyword>
<dbReference type="EMBL" id="FNXT01001207">
    <property type="protein sequence ID" value="SZX74179.1"/>
    <property type="molecule type" value="Genomic_DNA"/>
</dbReference>
<evidence type="ECO:0000313" key="5">
    <source>
        <dbReference type="Proteomes" id="UP000256970"/>
    </source>
</evidence>
<dbReference type="Proteomes" id="UP000256970">
    <property type="component" value="Unassembled WGS sequence"/>
</dbReference>
<evidence type="ECO:0000313" key="3">
    <source>
        <dbReference type="EMBL" id="SZX74179.1"/>
    </source>
</evidence>
<feature type="disulfide bond" evidence="1">
    <location>
        <begin position="102"/>
        <end position="111"/>
    </location>
</feature>
<dbReference type="InterPro" id="IPR039314">
    <property type="entry name" value="CP12-like"/>
</dbReference>
<feature type="domain" description="CP12" evidence="2">
    <location>
        <begin position="44"/>
        <end position="116"/>
    </location>
</feature>
<organism evidence="4 5">
    <name type="scientific">Tetradesmus obliquus</name>
    <name type="common">Green alga</name>
    <name type="synonym">Acutodesmus obliquus</name>
    <dbReference type="NCBI Taxonomy" id="3088"/>
    <lineage>
        <taxon>Eukaryota</taxon>
        <taxon>Viridiplantae</taxon>
        <taxon>Chlorophyta</taxon>
        <taxon>core chlorophytes</taxon>
        <taxon>Chlorophyceae</taxon>
        <taxon>CS clade</taxon>
        <taxon>Sphaeropleales</taxon>
        <taxon>Scenedesmaceae</taxon>
        <taxon>Tetradesmus</taxon>
    </lineage>
</organism>
<dbReference type="SMART" id="SM01093">
    <property type="entry name" value="CP12"/>
    <property type="match status" value="1"/>
</dbReference>
<evidence type="ECO:0000259" key="2">
    <source>
        <dbReference type="SMART" id="SM01093"/>
    </source>
</evidence>
<name>A0A383WEL9_TETOB</name>
<dbReference type="PANTHER" id="PTHR33921:SF15">
    <property type="entry name" value="CALVIN CYCLE PROTEIN CP12-2, CHLOROPLASTIC"/>
    <property type="match status" value="1"/>
</dbReference>
<dbReference type="AlphaFoldDB" id="A0A383WEL9"/>
<dbReference type="GO" id="GO:0009507">
    <property type="term" value="C:chloroplast"/>
    <property type="evidence" value="ECO:0007669"/>
    <property type="project" value="TreeGrafter"/>
</dbReference>